<organism evidence="6 7">
    <name type="scientific">Zingiber officinale</name>
    <name type="common">Ginger</name>
    <name type="synonym">Amomum zingiber</name>
    <dbReference type="NCBI Taxonomy" id="94328"/>
    <lineage>
        <taxon>Eukaryota</taxon>
        <taxon>Viridiplantae</taxon>
        <taxon>Streptophyta</taxon>
        <taxon>Embryophyta</taxon>
        <taxon>Tracheophyta</taxon>
        <taxon>Spermatophyta</taxon>
        <taxon>Magnoliopsida</taxon>
        <taxon>Liliopsida</taxon>
        <taxon>Zingiberales</taxon>
        <taxon>Zingiberaceae</taxon>
        <taxon>Zingiber</taxon>
    </lineage>
</organism>
<keyword evidence="7" id="KW-1185">Reference proteome</keyword>
<evidence type="ECO:0000313" key="6">
    <source>
        <dbReference type="EMBL" id="KAG6536400.1"/>
    </source>
</evidence>
<dbReference type="CDD" id="cd01837">
    <property type="entry name" value="SGNH_plant_lipase_like"/>
    <property type="match status" value="1"/>
</dbReference>
<dbReference type="InterPro" id="IPR001087">
    <property type="entry name" value="GDSL"/>
</dbReference>
<dbReference type="PANTHER" id="PTHR22835">
    <property type="entry name" value="ZINC FINGER FYVE DOMAIN CONTAINING PROTEIN"/>
    <property type="match status" value="1"/>
</dbReference>
<feature type="chain" id="PRO_5035317900" description="Alpha-L-fucosidase" evidence="5">
    <location>
        <begin position="23"/>
        <end position="584"/>
    </location>
</feature>
<gene>
    <name evidence="6" type="ORF">ZIOFF_001454</name>
</gene>
<feature type="signal peptide" evidence="5">
    <location>
        <begin position="1"/>
        <end position="22"/>
    </location>
</feature>
<evidence type="ECO:0000256" key="1">
    <source>
        <dbReference type="ARBA" id="ARBA00008668"/>
    </source>
</evidence>
<dbReference type="Proteomes" id="UP000734854">
    <property type="component" value="Unassembled WGS sequence"/>
</dbReference>
<dbReference type="PANTHER" id="PTHR22835:SF588">
    <property type="entry name" value="ALPHA-L-FUCOSIDASE 3"/>
    <property type="match status" value="1"/>
</dbReference>
<keyword evidence="3" id="KW-0378">Hydrolase</keyword>
<evidence type="ECO:0000313" key="7">
    <source>
        <dbReference type="Proteomes" id="UP000734854"/>
    </source>
</evidence>
<dbReference type="Gene3D" id="3.40.50.1110">
    <property type="entry name" value="SGNH hydrolase"/>
    <property type="match status" value="3"/>
</dbReference>
<dbReference type="EMBL" id="JACMSC010000001">
    <property type="protein sequence ID" value="KAG6536400.1"/>
    <property type="molecule type" value="Genomic_DNA"/>
</dbReference>
<dbReference type="InterPro" id="IPR035669">
    <property type="entry name" value="SGNH_plant_lipase-like"/>
</dbReference>
<dbReference type="GO" id="GO:0016788">
    <property type="term" value="F:hydrolase activity, acting on ester bonds"/>
    <property type="evidence" value="ECO:0007669"/>
    <property type="project" value="InterPro"/>
</dbReference>
<evidence type="ECO:0000256" key="3">
    <source>
        <dbReference type="ARBA" id="ARBA00022801"/>
    </source>
</evidence>
<protein>
    <recommendedName>
        <fullName evidence="8">Alpha-L-fucosidase</fullName>
    </recommendedName>
</protein>
<dbReference type="InterPro" id="IPR036514">
    <property type="entry name" value="SGNH_hydro_sf"/>
</dbReference>
<comment type="caution">
    <text evidence="6">The sequence shown here is derived from an EMBL/GenBank/DDBJ whole genome shotgun (WGS) entry which is preliminary data.</text>
</comment>
<sequence>MASSCCCLQWLLFVQALLVVAASSDSCHFPAIFNFGDSNSDTGGLSAAFGAAPPPHGESFFGKPAGRYCDGRLLIDFIASSLGLPFLSAYLNSIGTNFSHGANFATAGSTIRQPYATLTQSGFSPISMDVQTWEFSQFKSRSQALIQQGLFKDQLPKEEYFSQALYTIDIGQNDLTEGYFRNWTTDEVKSAIPDILDKFVLAIQSIYWEGGRYFWIHNTGPFGCLPYVLDRLTLKAPEVDRFGCGAPFNHVAQLFNQKLNQTLSQLRKDLPLGVFTYVDIYSVKRELLSHAHQHGICCFQWLLLAQAALTVAASSDSCHFPAVFNFGDSNSDTGGLSTAFGAARHPTMSPSFGKLVGRNCDGRLLVDFIASSLDLPFLSTYLNSIGTNFSHGANFATAGSTIRQPYATLTQLNVFLYLYHNNSIPIISLLFSFFSMASSYCLQWLLLAQALLIVAASSDSCHFPAIFNFGDSNSDTGGLSAAFGATPPPYGESFFGEPVGRYSDGRLLIDFIASSLGLPFLSAYLNSVGTNFSHGANFATSGSTIRQPYATLSQSGFSPISMDVQTWEFSQFKSRSQALIQQDT</sequence>
<accession>A0A8J5M7L2</accession>
<name>A0A8J5M7L2_ZINOF</name>
<keyword evidence="2 5" id="KW-0732">Signal</keyword>
<comment type="similarity">
    <text evidence="1">Belongs to the 'GDSL' lipolytic enzyme family.</text>
</comment>
<proteinExistence type="inferred from homology"/>
<dbReference type="Pfam" id="PF00657">
    <property type="entry name" value="Lipase_GDSL"/>
    <property type="match status" value="3"/>
</dbReference>
<evidence type="ECO:0008006" key="8">
    <source>
        <dbReference type="Google" id="ProtNLM"/>
    </source>
</evidence>
<evidence type="ECO:0000256" key="5">
    <source>
        <dbReference type="SAM" id="SignalP"/>
    </source>
</evidence>
<keyword evidence="4" id="KW-0325">Glycoprotein</keyword>
<evidence type="ECO:0000256" key="2">
    <source>
        <dbReference type="ARBA" id="ARBA00022729"/>
    </source>
</evidence>
<evidence type="ECO:0000256" key="4">
    <source>
        <dbReference type="ARBA" id="ARBA00023180"/>
    </source>
</evidence>
<reference evidence="6 7" key="1">
    <citation type="submission" date="2020-08" db="EMBL/GenBank/DDBJ databases">
        <title>Plant Genome Project.</title>
        <authorList>
            <person name="Zhang R.-G."/>
        </authorList>
    </citation>
    <scope>NUCLEOTIDE SEQUENCE [LARGE SCALE GENOMIC DNA]</scope>
    <source>
        <tissue evidence="6">Rhizome</tissue>
    </source>
</reference>
<dbReference type="AlphaFoldDB" id="A0A8J5M7L2"/>